<dbReference type="EMBL" id="CP002886">
    <property type="protein sequence ID" value="AEW74665.1"/>
    <property type="molecule type" value="Genomic_DNA"/>
</dbReference>
<keyword evidence="1" id="KW-0472">Membrane</keyword>
<organism evidence="2 3">
    <name type="scientific">Enterobacter ludwigii</name>
    <dbReference type="NCBI Taxonomy" id="299767"/>
    <lineage>
        <taxon>Bacteria</taxon>
        <taxon>Pseudomonadati</taxon>
        <taxon>Pseudomonadota</taxon>
        <taxon>Gammaproteobacteria</taxon>
        <taxon>Enterobacterales</taxon>
        <taxon>Enterobacteriaceae</taxon>
        <taxon>Enterobacter</taxon>
        <taxon>Enterobacter cloacae complex</taxon>
    </lineage>
</organism>
<evidence type="ECO:0000313" key="3">
    <source>
        <dbReference type="Proteomes" id="UP000007838"/>
    </source>
</evidence>
<sequence length="478" mass="55035">MNGNIECRRLTRTGYCHTQWHTHFAHTNFQLICRRLNGMMHILGSPVSHRRQFVTHHFEWLTRNRTQVLLRRVRVELVKLFIEVAAAFSDLFQCFATLAEQFHQFRQFRASTSINICLLDVPLQVCRHIFRLHGIDVVVVQPEQLISVKRARRFAHRAQREQIDHLFTAKDLLIATGPTQTHQIVQKRFRQIAVVAILHDADCTVAFRQFFAVVAIDHGHVRIDRNRGVQRFQDVDLTWGVVDMVFATDNMRDFHIPVVNHNAEVIGWGTVGAADDQIVQLLVAEFDRATDLVVKNYRAVLRVSKTHHARFISSMLAMVMAAAAVITRFFTLRHLIFTQRIKAFFGAIAFIRRTRDQHLINHGVVAVKTFGLEIRAFVPLQIQPVHTIHNGFNCFRRGALKIGVFNTQYELTFVVACKKPGIESGTCTTDVQIACRARREASFDFHEMALRYKDAGNRQILGKKQWAIFYHCGGIPQC</sequence>
<evidence type="ECO:0000313" key="2">
    <source>
        <dbReference type="EMBL" id="AEW74665.1"/>
    </source>
</evidence>
<name>G8LLN3_9ENTR</name>
<proteinExistence type="predicted"/>
<feature type="transmembrane region" description="Helical" evidence="1">
    <location>
        <begin position="311"/>
        <end position="330"/>
    </location>
</feature>
<keyword evidence="1" id="KW-0812">Transmembrane</keyword>
<gene>
    <name evidence="2" type="ORF">EcWSU1_03237</name>
</gene>
<accession>G8LLN3</accession>
<keyword evidence="1" id="KW-1133">Transmembrane helix</keyword>
<protein>
    <submittedName>
        <fullName evidence="2">Uncharacterized protein</fullName>
    </submittedName>
</protein>
<evidence type="ECO:0000256" key="1">
    <source>
        <dbReference type="SAM" id="Phobius"/>
    </source>
</evidence>
<dbReference type="HOGENOM" id="CLU_570786_0_0_6"/>
<dbReference type="KEGG" id="eec:EcWSU1_03237"/>
<reference evidence="2 3" key="1">
    <citation type="journal article" date="2011" name="Stand. Genomic Sci.">
        <title>Complete genome of the onion pathogen Enterobacter cloacae EcWSU1.</title>
        <authorList>
            <person name="Humann J.L."/>
            <person name="Wildung M."/>
            <person name="Cheng C.H."/>
            <person name="Lee T."/>
            <person name="Stewart J.E."/>
            <person name="Drew J.C."/>
            <person name="Triplett E.W."/>
            <person name="Main D."/>
            <person name="Schroeder B.K."/>
        </authorList>
    </citation>
    <scope>NUCLEOTIDE SEQUENCE [LARGE SCALE GENOMIC DNA]</scope>
    <source>
        <strain evidence="2 3">EcWSU1</strain>
    </source>
</reference>
<dbReference type="AlphaFoldDB" id="G8LLN3"/>
<dbReference type="Proteomes" id="UP000007838">
    <property type="component" value="Chromosome"/>
</dbReference>